<protein>
    <submittedName>
        <fullName evidence="2">Uncharacterized protein</fullName>
    </submittedName>
</protein>
<evidence type="ECO:0000313" key="2">
    <source>
        <dbReference type="EMBL" id="TET47144.1"/>
    </source>
</evidence>
<sequence>MDAEAAAEAEVNKLLWLGGGFLLGPVIVIVAMVATPSPPQTRLIGKSPEYVAAYTDAFKAKGKSIQTTQSLIGCLVGTVATCGCYFILIAAAETETTY</sequence>
<comment type="caution">
    <text evidence="2">The sequence shown here is derived from an EMBL/GenBank/DDBJ whole genome shotgun (WGS) entry which is preliminary data.</text>
</comment>
<evidence type="ECO:0000256" key="1">
    <source>
        <dbReference type="SAM" id="Phobius"/>
    </source>
</evidence>
<name>A0A523UX73_UNCT6</name>
<keyword evidence="1" id="KW-1133">Transmembrane helix</keyword>
<proteinExistence type="predicted"/>
<dbReference type="AlphaFoldDB" id="A0A523UX73"/>
<keyword evidence="1" id="KW-0812">Transmembrane</keyword>
<dbReference type="Proteomes" id="UP000315525">
    <property type="component" value="Unassembled WGS sequence"/>
</dbReference>
<organism evidence="2 3">
    <name type="scientific">candidate division TA06 bacterium</name>
    <dbReference type="NCBI Taxonomy" id="2250710"/>
    <lineage>
        <taxon>Bacteria</taxon>
        <taxon>Bacteria division TA06</taxon>
    </lineage>
</organism>
<gene>
    <name evidence="2" type="ORF">E3J62_02355</name>
</gene>
<keyword evidence="1" id="KW-0472">Membrane</keyword>
<evidence type="ECO:0000313" key="3">
    <source>
        <dbReference type="Proteomes" id="UP000315525"/>
    </source>
</evidence>
<reference evidence="2 3" key="1">
    <citation type="submission" date="2019-03" db="EMBL/GenBank/DDBJ databases">
        <title>Metabolic potential of uncultured bacteria and archaea associated with petroleum seepage in deep-sea sediments.</title>
        <authorList>
            <person name="Dong X."/>
            <person name="Hubert C."/>
        </authorList>
    </citation>
    <scope>NUCLEOTIDE SEQUENCE [LARGE SCALE GENOMIC DNA]</scope>
    <source>
        <strain evidence="2">E44_bin18</strain>
    </source>
</reference>
<dbReference type="EMBL" id="SOJN01000031">
    <property type="protein sequence ID" value="TET47144.1"/>
    <property type="molecule type" value="Genomic_DNA"/>
</dbReference>
<accession>A0A523UX73</accession>
<feature type="transmembrane region" description="Helical" evidence="1">
    <location>
        <begin position="71"/>
        <end position="92"/>
    </location>
</feature>
<feature type="transmembrane region" description="Helical" evidence="1">
    <location>
        <begin position="14"/>
        <end position="34"/>
    </location>
</feature>